<accession>A0AAV8R2Y1</accession>
<comment type="caution">
    <text evidence="1">The sequence shown here is derived from an EMBL/GenBank/DDBJ whole genome shotgun (WGS) entry which is preliminary data.</text>
</comment>
<sequence length="213" mass="23694">MRSTRFFVEVFSSAADRSGGILSPRCWKSRDCFGCRLIELSIPSRKPVLFFASSAALRYYTKTNESLKPPAQVKGRMLQKRVDTVVGSQQRKLFNGSKTFVNGVGNHPLTGEEKRRIKCSGCLWDLLQPEIIKPTEEPHMPEHGSSSPPTIKTTGLHCLVSSNGKGHHSHPPALDSLGELDLELFFLMPNLVLGSGDLRFLQASLDTYTRFFA</sequence>
<dbReference type="EMBL" id="JAQQAF010000004">
    <property type="protein sequence ID" value="KAJ8493320.1"/>
    <property type="molecule type" value="Genomic_DNA"/>
</dbReference>
<organism evidence="1 2">
    <name type="scientific">Ensete ventricosum</name>
    <name type="common">Abyssinian banana</name>
    <name type="synonym">Musa ensete</name>
    <dbReference type="NCBI Taxonomy" id="4639"/>
    <lineage>
        <taxon>Eukaryota</taxon>
        <taxon>Viridiplantae</taxon>
        <taxon>Streptophyta</taxon>
        <taxon>Embryophyta</taxon>
        <taxon>Tracheophyta</taxon>
        <taxon>Spermatophyta</taxon>
        <taxon>Magnoliopsida</taxon>
        <taxon>Liliopsida</taxon>
        <taxon>Zingiberales</taxon>
        <taxon>Musaceae</taxon>
        <taxon>Ensete</taxon>
    </lineage>
</organism>
<dbReference type="Proteomes" id="UP001222027">
    <property type="component" value="Unassembled WGS sequence"/>
</dbReference>
<gene>
    <name evidence="1" type="ORF">OPV22_015041</name>
</gene>
<keyword evidence="2" id="KW-1185">Reference proteome</keyword>
<evidence type="ECO:0000313" key="1">
    <source>
        <dbReference type="EMBL" id="KAJ8493320.1"/>
    </source>
</evidence>
<reference evidence="1 2" key="1">
    <citation type="submission" date="2022-12" db="EMBL/GenBank/DDBJ databases">
        <title>Chromosome-scale assembly of the Ensete ventricosum genome.</title>
        <authorList>
            <person name="Dussert Y."/>
            <person name="Stocks J."/>
            <person name="Wendawek A."/>
            <person name="Woldeyes F."/>
            <person name="Nichols R.A."/>
            <person name="Borrell J.S."/>
        </authorList>
    </citation>
    <scope>NUCLEOTIDE SEQUENCE [LARGE SCALE GENOMIC DNA]</scope>
    <source>
        <strain evidence="2">cv. Maze</strain>
        <tissue evidence="1">Seeds</tissue>
    </source>
</reference>
<evidence type="ECO:0000313" key="2">
    <source>
        <dbReference type="Proteomes" id="UP001222027"/>
    </source>
</evidence>
<proteinExistence type="predicted"/>
<protein>
    <submittedName>
        <fullName evidence="1">Uncharacterized protein</fullName>
    </submittedName>
</protein>
<name>A0AAV8R2Y1_ENSVE</name>
<dbReference type="AlphaFoldDB" id="A0AAV8R2Y1"/>